<feature type="repeat" description="ANK" evidence="1">
    <location>
        <begin position="422"/>
        <end position="454"/>
    </location>
</feature>
<dbReference type="InterPro" id="IPR040248">
    <property type="entry name" value="RRBP1"/>
</dbReference>
<protein>
    <submittedName>
        <fullName evidence="3">Uncharacterized protein</fullName>
    </submittedName>
</protein>
<dbReference type="AlphaFoldDB" id="A2FFM1"/>
<feature type="region of interest" description="Disordered" evidence="2">
    <location>
        <begin position="579"/>
        <end position="602"/>
    </location>
</feature>
<dbReference type="KEGG" id="tva:4754070"/>
<evidence type="ECO:0000256" key="1">
    <source>
        <dbReference type="PROSITE-ProRule" id="PRU00023"/>
    </source>
</evidence>
<dbReference type="GO" id="GO:0005789">
    <property type="term" value="C:endoplasmic reticulum membrane"/>
    <property type="evidence" value="ECO:0000318"/>
    <property type="project" value="GO_Central"/>
</dbReference>
<dbReference type="VEuPathDB" id="TrichDB:TVAG_264240"/>
<dbReference type="Proteomes" id="UP000001542">
    <property type="component" value="Unassembled WGS sequence"/>
</dbReference>
<dbReference type="InterPro" id="IPR002110">
    <property type="entry name" value="Ankyrin_rpt"/>
</dbReference>
<keyword evidence="4" id="KW-1185">Reference proteome</keyword>
<dbReference type="InParanoid" id="A2FFM1"/>
<keyword evidence="1" id="KW-0040">ANK repeat</keyword>
<dbReference type="EMBL" id="DS113765">
    <property type="protein sequence ID" value="EAX96300.1"/>
    <property type="molecule type" value="Genomic_DNA"/>
</dbReference>
<dbReference type="FunFam" id="1.25.40.20:FF:000674">
    <property type="entry name" value="Uncharacterized protein"/>
    <property type="match status" value="1"/>
</dbReference>
<dbReference type="PROSITE" id="PS50088">
    <property type="entry name" value="ANK_REPEAT"/>
    <property type="match status" value="1"/>
</dbReference>
<reference evidence="3" key="1">
    <citation type="submission" date="2006-10" db="EMBL/GenBank/DDBJ databases">
        <authorList>
            <person name="Amadeo P."/>
            <person name="Zhao Q."/>
            <person name="Wortman J."/>
            <person name="Fraser-Liggett C."/>
            <person name="Carlton J."/>
        </authorList>
    </citation>
    <scope>NUCLEOTIDE SEQUENCE</scope>
    <source>
        <strain evidence="3">G3</strain>
    </source>
</reference>
<dbReference type="PANTHER" id="PTHR18939:SF4">
    <property type="entry name" value="RIBOSOME-BINDING PROTEIN 1"/>
    <property type="match status" value="1"/>
</dbReference>
<dbReference type="Pfam" id="PF12796">
    <property type="entry name" value="Ank_2"/>
    <property type="match status" value="1"/>
</dbReference>
<name>A2FFM1_TRIV3</name>
<reference evidence="3" key="2">
    <citation type="journal article" date="2007" name="Science">
        <title>Draft genome sequence of the sexually transmitted pathogen Trichomonas vaginalis.</title>
        <authorList>
            <person name="Carlton J.M."/>
            <person name="Hirt R.P."/>
            <person name="Silva J.C."/>
            <person name="Delcher A.L."/>
            <person name="Schatz M."/>
            <person name="Zhao Q."/>
            <person name="Wortman J.R."/>
            <person name="Bidwell S.L."/>
            <person name="Alsmark U.C.M."/>
            <person name="Besteiro S."/>
            <person name="Sicheritz-Ponten T."/>
            <person name="Noel C.J."/>
            <person name="Dacks J.B."/>
            <person name="Foster P.G."/>
            <person name="Simillion C."/>
            <person name="Van de Peer Y."/>
            <person name="Miranda-Saavedra D."/>
            <person name="Barton G.J."/>
            <person name="Westrop G.D."/>
            <person name="Mueller S."/>
            <person name="Dessi D."/>
            <person name="Fiori P.L."/>
            <person name="Ren Q."/>
            <person name="Paulsen I."/>
            <person name="Zhang H."/>
            <person name="Bastida-Corcuera F.D."/>
            <person name="Simoes-Barbosa A."/>
            <person name="Brown M.T."/>
            <person name="Hayes R.D."/>
            <person name="Mukherjee M."/>
            <person name="Okumura C.Y."/>
            <person name="Schneider R."/>
            <person name="Smith A.J."/>
            <person name="Vanacova S."/>
            <person name="Villalvazo M."/>
            <person name="Haas B.J."/>
            <person name="Pertea M."/>
            <person name="Feldblyum T.V."/>
            <person name="Utterback T.R."/>
            <person name="Shu C.L."/>
            <person name="Osoegawa K."/>
            <person name="de Jong P.J."/>
            <person name="Hrdy I."/>
            <person name="Horvathova L."/>
            <person name="Zubacova Z."/>
            <person name="Dolezal P."/>
            <person name="Malik S.B."/>
            <person name="Logsdon J.M. Jr."/>
            <person name="Henze K."/>
            <person name="Gupta A."/>
            <person name="Wang C.C."/>
            <person name="Dunne R.L."/>
            <person name="Upcroft J.A."/>
            <person name="Upcroft P."/>
            <person name="White O."/>
            <person name="Salzberg S.L."/>
            <person name="Tang P."/>
            <person name="Chiu C.-H."/>
            <person name="Lee Y.-S."/>
            <person name="Embley T.M."/>
            <person name="Coombs G.H."/>
            <person name="Mottram J.C."/>
            <person name="Tachezy J."/>
            <person name="Fraser-Liggett C.M."/>
            <person name="Johnson P.J."/>
        </authorList>
    </citation>
    <scope>NUCLEOTIDE SEQUENCE [LARGE SCALE GENOMIC DNA]</scope>
    <source>
        <strain evidence="3">G3</strain>
    </source>
</reference>
<accession>A2FFM1</accession>
<gene>
    <name evidence="3" type="ORF">TVAG_264240</name>
</gene>
<sequence>MNALVATLAHRKLTEDLNRDSQVKLIDGKHEAIVSLKLVRSFSRKVWRDFLRGDIIKEIKISSVNDRTFDILIQLFLKSEVSVNDYNDEMIQELYQIGLELEIEDFIIWYSSTINVKNISFDKIIEYLTFIQRTHEDQIILPKSLSINLNELLENIINFIGTNVINIEINELIDFCRVGVCQLRDNQDFIDRIISQCEQLGHFQNEKYVDHLYIFLLELINDSSIFGYLIEKMDVEKIKPSAMSSIIDLVKNDEYKEYHTIILEMNKKFININERNPLEIKTQNAQLMSFVSITCEILQSNQTREISIQKFLDIFQIQNNFDDIYNFFSQKAEMNDSYTIKVACTIGLSETIDDQQNTILLSACLKNNYILVESLINNRCNKAAINSMKDNAILCTSISGCIKIFDFLVTNGLDANYVNENSGKNALLIACENGNFELIKHLVSLGFSTLYTDRENENCVFLAVSSGNLEIIKYLITNDAVPTQQSSNNDLPILRSVMLGHLDIFTILLQYPRNQNVDENFLTIAISNQRFNIIKYILDIKLTKIQEKHIELAKSCLSNCNSPEEIEVRKMIDPNISYNDPANESISNEKNHSNFIPADTNKNELSSSTEYYSYSDYSYSDE</sequence>
<evidence type="ECO:0000256" key="2">
    <source>
        <dbReference type="SAM" id="MobiDB-lite"/>
    </source>
</evidence>
<organism evidence="3 4">
    <name type="scientific">Trichomonas vaginalis (strain ATCC PRA-98 / G3)</name>
    <dbReference type="NCBI Taxonomy" id="412133"/>
    <lineage>
        <taxon>Eukaryota</taxon>
        <taxon>Metamonada</taxon>
        <taxon>Parabasalia</taxon>
        <taxon>Trichomonadida</taxon>
        <taxon>Trichomonadidae</taxon>
        <taxon>Trichomonas</taxon>
    </lineage>
</organism>
<dbReference type="SMART" id="SM00248">
    <property type="entry name" value="ANK"/>
    <property type="match status" value="5"/>
</dbReference>
<proteinExistence type="predicted"/>
<dbReference type="PANTHER" id="PTHR18939">
    <property type="entry name" value="RIBOSOME BINDING PROTEIN-1"/>
    <property type="match status" value="1"/>
</dbReference>
<dbReference type="RefSeq" id="XP_001309230.1">
    <property type="nucleotide sequence ID" value="XM_001309229.1"/>
</dbReference>
<dbReference type="STRING" id="5722.A2FFM1"/>
<dbReference type="Gene3D" id="1.25.40.20">
    <property type="entry name" value="Ankyrin repeat-containing domain"/>
    <property type="match status" value="1"/>
</dbReference>
<dbReference type="eggNOG" id="KOG4369">
    <property type="taxonomic scope" value="Eukaryota"/>
</dbReference>
<dbReference type="SMR" id="A2FFM1"/>
<evidence type="ECO:0000313" key="3">
    <source>
        <dbReference type="EMBL" id="EAX96300.1"/>
    </source>
</evidence>
<dbReference type="VEuPathDB" id="TrichDB:TVAGG3_1007930"/>
<dbReference type="SUPFAM" id="SSF48403">
    <property type="entry name" value="Ankyrin repeat"/>
    <property type="match status" value="1"/>
</dbReference>
<evidence type="ECO:0000313" key="4">
    <source>
        <dbReference type="Proteomes" id="UP000001542"/>
    </source>
</evidence>
<dbReference type="InterPro" id="IPR036770">
    <property type="entry name" value="Ankyrin_rpt-contain_sf"/>
</dbReference>